<keyword evidence="1" id="KW-0812">Transmembrane</keyword>
<accession>A0A6M3MCA0</accession>
<dbReference type="InterPro" id="IPR035185">
    <property type="entry name" value="DUF5305"/>
</dbReference>
<gene>
    <name evidence="2" type="ORF">MM171B00843_0003</name>
</gene>
<dbReference type="AlphaFoldDB" id="A0A6M3MCA0"/>
<protein>
    <recommendedName>
        <fullName evidence="3">DUF5305 domain-containing protein</fullName>
    </recommendedName>
</protein>
<keyword evidence="1" id="KW-1133">Transmembrane helix</keyword>
<organism evidence="2">
    <name type="scientific">viral metagenome</name>
    <dbReference type="NCBI Taxonomy" id="1070528"/>
    <lineage>
        <taxon>unclassified sequences</taxon>
        <taxon>metagenomes</taxon>
        <taxon>organismal metagenomes</taxon>
    </lineage>
</organism>
<reference evidence="2" key="1">
    <citation type="submission" date="2020-03" db="EMBL/GenBank/DDBJ databases">
        <title>The deep terrestrial virosphere.</title>
        <authorList>
            <person name="Holmfeldt K."/>
            <person name="Nilsson E."/>
            <person name="Simone D."/>
            <person name="Lopez-Fernandez M."/>
            <person name="Wu X."/>
            <person name="de Brujin I."/>
            <person name="Lundin D."/>
            <person name="Andersson A."/>
            <person name="Bertilsson S."/>
            <person name="Dopson M."/>
        </authorList>
    </citation>
    <scope>NUCLEOTIDE SEQUENCE</scope>
    <source>
        <strain evidence="2">MM171B00843</strain>
    </source>
</reference>
<name>A0A6M3MCA0_9ZZZZ</name>
<dbReference type="EMBL" id="MT143831">
    <property type="protein sequence ID" value="QJB03213.1"/>
    <property type="molecule type" value="Genomic_DNA"/>
</dbReference>
<feature type="transmembrane region" description="Helical" evidence="1">
    <location>
        <begin position="215"/>
        <end position="236"/>
    </location>
</feature>
<evidence type="ECO:0000313" key="2">
    <source>
        <dbReference type="EMBL" id="QJB03213.1"/>
    </source>
</evidence>
<evidence type="ECO:0008006" key="3">
    <source>
        <dbReference type="Google" id="ProtNLM"/>
    </source>
</evidence>
<sequence>MPATKKSEIIYASLTQSGVYDYEAVLKPNSLYETGTLTRNQGNLFTSIVDILRFRYRYDIVTENESSGTVSYIMNAFLVSKSFRGKEEQIMWQKKLPLHDSAELKFKSGKYSFAREYEINITEAINLSRTIEKETNVRGDTYIKLSTDVFVTSQTNGYPLEDKLQHVLMLDVGSTINSEGDAASANSTKKVSELIEEPVVTQVFGFDVKVSNARYLALITLAITLILVSFLGWRFLKNMPRVITSEADAINKKYKNLIIKTDSQAPEHDAVISVGSIEDLIRLSDDLAKPIIHSKNESNNVYYIMDGTMKYVFELRVNAPAISEKPEVAGS</sequence>
<keyword evidence="1" id="KW-0472">Membrane</keyword>
<dbReference type="Pfam" id="PF17231">
    <property type="entry name" value="DUF5305"/>
    <property type="match status" value="1"/>
</dbReference>
<evidence type="ECO:0000256" key="1">
    <source>
        <dbReference type="SAM" id="Phobius"/>
    </source>
</evidence>
<proteinExistence type="predicted"/>